<dbReference type="NCBIfam" id="TIGR00231">
    <property type="entry name" value="small_GTP"/>
    <property type="match status" value="1"/>
</dbReference>
<keyword evidence="4" id="KW-0694">RNA-binding</keyword>
<accession>A0A840A618</accession>
<comment type="caution">
    <text evidence="6">The sequence shown here is derived from an EMBL/GenBank/DDBJ whole genome shotgun (WGS) entry which is preliminary data.</text>
</comment>
<evidence type="ECO:0000256" key="3">
    <source>
        <dbReference type="ARBA" id="ARBA00048548"/>
    </source>
</evidence>
<dbReference type="InterPro" id="IPR047042">
    <property type="entry name" value="BipA_II"/>
</dbReference>
<keyword evidence="2 4" id="KW-0342">GTP-binding</keyword>
<name>A0A840A618_9PROT</name>
<dbReference type="InterPro" id="IPR035651">
    <property type="entry name" value="BipA_V"/>
</dbReference>
<organism evidence="6 7">
    <name type="scientific">Roseococcus suduntuyensis</name>
    <dbReference type="NCBI Taxonomy" id="455361"/>
    <lineage>
        <taxon>Bacteria</taxon>
        <taxon>Pseudomonadati</taxon>
        <taxon>Pseudomonadota</taxon>
        <taxon>Alphaproteobacteria</taxon>
        <taxon>Acetobacterales</taxon>
        <taxon>Roseomonadaceae</taxon>
        <taxon>Roseococcus</taxon>
    </lineage>
</organism>
<keyword evidence="7" id="KW-1185">Reference proteome</keyword>
<evidence type="ECO:0000256" key="4">
    <source>
        <dbReference type="HAMAP-Rule" id="MF_00849"/>
    </source>
</evidence>
<dbReference type="Gene3D" id="3.30.70.240">
    <property type="match status" value="1"/>
</dbReference>
<dbReference type="PRINTS" id="PR00315">
    <property type="entry name" value="ELONGATNFCT"/>
</dbReference>
<dbReference type="GO" id="GO:0019843">
    <property type="term" value="F:rRNA binding"/>
    <property type="evidence" value="ECO:0007669"/>
    <property type="project" value="UniProtKB-KW"/>
</dbReference>
<dbReference type="CDD" id="cd03710">
    <property type="entry name" value="BipA_TypA_C"/>
    <property type="match status" value="1"/>
</dbReference>
<dbReference type="InterPro" id="IPR035647">
    <property type="entry name" value="EFG_III/V"/>
</dbReference>
<keyword evidence="4" id="KW-0690">Ribosome biogenesis</keyword>
<dbReference type="InterPro" id="IPR006298">
    <property type="entry name" value="BipA"/>
</dbReference>
<evidence type="ECO:0000256" key="2">
    <source>
        <dbReference type="ARBA" id="ARBA00023134"/>
    </source>
</evidence>
<dbReference type="InterPro" id="IPR000640">
    <property type="entry name" value="EFG_V-like"/>
</dbReference>
<evidence type="ECO:0000256" key="1">
    <source>
        <dbReference type="ARBA" id="ARBA00022741"/>
    </source>
</evidence>
<dbReference type="PANTHER" id="PTHR42908">
    <property type="entry name" value="TRANSLATION ELONGATION FACTOR-RELATED"/>
    <property type="match status" value="1"/>
</dbReference>
<dbReference type="CDD" id="cd03691">
    <property type="entry name" value="BipA_TypA_II"/>
    <property type="match status" value="1"/>
</dbReference>
<dbReference type="Pfam" id="PF03144">
    <property type="entry name" value="GTP_EFTU_D2"/>
    <property type="match status" value="1"/>
</dbReference>
<feature type="binding site" evidence="4">
    <location>
        <begin position="13"/>
        <end position="18"/>
    </location>
    <ligand>
        <name>GTP</name>
        <dbReference type="ChEBI" id="CHEBI:37565"/>
    </ligand>
</feature>
<dbReference type="PROSITE" id="PS00301">
    <property type="entry name" value="G_TR_1"/>
    <property type="match status" value="1"/>
</dbReference>
<dbReference type="GO" id="GO:0005829">
    <property type="term" value="C:cytosol"/>
    <property type="evidence" value="ECO:0007669"/>
    <property type="project" value="TreeGrafter"/>
</dbReference>
<dbReference type="GO" id="GO:0000049">
    <property type="term" value="F:tRNA binding"/>
    <property type="evidence" value="ECO:0007669"/>
    <property type="project" value="UniProtKB-KW"/>
</dbReference>
<dbReference type="Gene3D" id="3.40.50.300">
    <property type="entry name" value="P-loop containing nucleotide triphosphate hydrolases"/>
    <property type="match status" value="1"/>
</dbReference>
<feature type="domain" description="Tr-type G" evidence="5">
    <location>
        <begin position="1"/>
        <end position="196"/>
    </location>
</feature>
<dbReference type="SUPFAM" id="SSF52540">
    <property type="entry name" value="P-loop containing nucleoside triphosphate hydrolases"/>
    <property type="match status" value="1"/>
</dbReference>
<keyword evidence="4" id="KW-0963">Cytoplasm</keyword>
<dbReference type="GO" id="GO:0005525">
    <property type="term" value="F:GTP binding"/>
    <property type="evidence" value="ECO:0007669"/>
    <property type="project" value="UniProtKB-UniRule"/>
</dbReference>
<dbReference type="InterPro" id="IPR047043">
    <property type="entry name" value="BipA_III"/>
</dbReference>
<comment type="catalytic activity">
    <reaction evidence="3 4">
        <text>GTP + H2O = GDP + phosphate + H(+)</text>
        <dbReference type="Rhea" id="RHEA:19669"/>
        <dbReference type="ChEBI" id="CHEBI:15377"/>
        <dbReference type="ChEBI" id="CHEBI:15378"/>
        <dbReference type="ChEBI" id="CHEBI:37565"/>
        <dbReference type="ChEBI" id="CHEBI:43474"/>
        <dbReference type="ChEBI" id="CHEBI:58189"/>
    </reaction>
</comment>
<comment type="subunit">
    <text evidence="4">Monomer.</text>
</comment>
<keyword evidence="4" id="KW-0820">tRNA-binding</keyword>
<dbReference type="InterPro" id="IPR000795">
    <property type="entry name" value="T_Tr_GTP-bd_dom"/>
</dbReference>
<dbReference type="FunFam" id="2.40.50.250:FF:000001">
    <property type="entry name" value="GTP-binding protein TypA"/>
    <property type="match status" value="1"/>
</dbReference>
<sequence length="615" mass="67873">MPMRNLAIIAHVDHGKTTLVDQLLKQAGTFRENQQVAERAMDRNDLEKERGITILAKCTAVEWEGVKLNIVDTPGHADFGGEVERILSMVDGAILLVDAAEGVLPQTKFVLGKALARGIRPIVVVNKVDRADARAHEVHDEVFDLFANLGASDEQLDFPMLFASGRQGWADESMEGPRENLNALFNLVVRHVPEPTVDPTAPFAMNASILEYDNFLGRILTGRIEQGVARMNMPVKVLRADGTQVETGRLTKLLTFRGLERVPVEEAQAGDIIAIAGLSDTTIPDTICAPEQNVALPSVPVDPPTLAMTFRVNDGPLGGREGKKVTSRQIRDRLFRETESNVAIQIRDSEETDAFEVAGRGELQLGVLIEQMRREGFELTIGRPRVLVRENPETGAREEPYEEVLVDVDEAYSGVVVEKLSVRKGQMQDMRPSGGGKTRLTFHMPSRGLIGYHSEFLTDTRGTGIMNRLFLGYQEWAGVIEGRRNGSLISNVDGETTQYALFALQERGALFVGAGAKVYVGMIIGENSRDDDLEVNPVKEKKLTNIRAAGKDDALLLIPPRRMSLEQAIAYIEDDELVEVTPTAVRLRKRYLDPNERKRAQRRADGMAVKGDPVG</sequence>
<gene>
    <name evidence="4" type="primary">bipA</name>
    <name evidence="6" type="ORF">GGQ83_000107</name>
</gene>
<dbReference type="GO" id="GO:0010467">
    <property type="term" value="P:gene expression"/>
    <property type="evidence" value="ECO:0007669"/>
    <property type="project" value="UniProtKB-ARBA"/>
</dbReference>
<protein>
    <recommendedName>
        <fullName evidence="4">Large ribosomal subunit assembly factor BipA</fullName>
        <ecNumber evidence="4">3.6.5.-</ecNumber>
    </recommendedName>
    <alternativeName>
        <fullName evidence="4">GTP-binding protein BipA</fullName>
    </alternativeName>
</protein>
<dbReference type="PANTHER" id="PTHR42908:SF8">
    <property type="entry name" value="TR-TYPE G DOMAIN-CONTAINING PROTEIN"/>
    <property type="match status" value="1"/>
</dbReference>
<dbReference type="FunFam" id="3.40.50.300:FF:000055">
    <property type="entry name" value="GTP-binding protein TypA"/>
    <property type="match status" value="1"/>
</dbReference>
<reference evidence="6 7" key="1">
    <citation type="submission" date="2020-08" db="EMBL/GenBank/DDBJ databases">
        <title>Genomic Encyclopedia of Type Strains, Phase IV (KMG-IV): sequencing the most valuable type-strain genomes for metagenomic binning, comparative biology and taxonomic classification.</title>
        <authorList>
            <person name="Goeker M."/>
        </authorList>
    </citation>
    <scope>NUCLEOTIDE SEQUENCE [LARGE SCALE GENOMIC DNA]</scope>
    <source>
        <strain evidence="6 7">DSM 19979</strain>
    </source>
</reference>
<comment type="function">
    <text evidence="4">A 50S ribosomal subunit assembly protein with GTPase activity, required for 50S subunit assembly at low temperatures, may also play a role in translation. Binds GTP and analogs. Binds the 70S ribosome between the 30S and 50S subunits, in a similar position as ribosome-bound EF-G; it contacts a number of ribosomal proteins, both rRNAs and the A-site tRNA.</text>
</comment>
<dbReference type="AlphaFoldDB" id="A0A840A618"/>
<dbReference type="FunFam" id="3.30.70.240:FF:000002">
    <property type="entry name" value="GTP-binding protein TypA"/>
    <property type="match status" value="1"/>
</dbReference>
<dbReference type="InterPro" id="IPR042116">
    <property type="entry name" value="TypA/BipA_C"/>
</dbReference>
<dbReference type="Gene3D" id="3.30.70.870">
    <property type="entry name" value="Elongation Factor G (Translational Gtpase), domain 3"/>
    <property type="match status" value="1"/>
</dbReference>
<dbReference type="InterPro" id="IPR009000">
    <property type="entry name" value="Transl_B-barrel_sf"/>
</dbReference>
<dbReference type="InterPro" id="IPR027417">
    <property type="entry name" value="P-loop_NTPase"/>
</dbReference>
<dbReference type="InterPro" id="IPR047041">
    <property type="entry name" value="BipA_GTP-bd_dom"/>
</dbReference>
<dbReference type="EMBL" id="JACIDJ010000001">
    <property type="protein sequence ID" value="MBB3896681.1"/>
    <property type="molecule type" value="Genomic_DNA"/>
</dbReference>
<dbReference type="GO" id="GO:0003924">
    <property type="term" value="F:GTPase activity"/>
    <property type="evidence" value="ECO:0007669"/>
    <property type="project" value="UniProtKB-UniRule"/>
</dbReference>
<dbReference type="Pfam" id="PF00009">
    <property type="entry name" value="GTP_EFTU"/>
    <property type="match status" value="1"/>
</dbReference>
<feature type="binding site" evidence="4">
    <location>
        <begin position="126"/>
        <end position="129"/>
    </location>
    <ligand>
        <name>GTP</name>
        <dbReference type="ChEBI" id="CHEBI:37565"/>
    </ligand>
</feature>
<dbReference type="PROSITE" id="PS51722">
    <property type="entry name" value="G_TR_2"/>
    <property type="match status" value="1"/>
</dbReference>
<dbReference type="InterPro" id="IPR031157">
    <property type="entry name" value="G_TR_CS"/>
</dbReference>
<dbReference type="EC" id="3.6.5.-" evidence="4"/>
<dbReference type="GO" id="GO:0097216">
    <property type="term" value="F:guanosine tetraphosphate binding"/>
    <property type="evidence" value="ECO:0007669"/>
    <property type="project" value="UniProtKB-ARBA"/>
</dbReference>
<dbReference type="SUPFAM" id="SSF50447">
    <property type="entry name" value="Translation proteins"/>
    <property type="match status" value="1"/>
</dbReference>
<dbReference type="FunFam" id="3.30.70.870:FF:000003">
    <property type="entry name" value="GTP-binding protein TypA"/>
    <property type="match status" value="1"/>
</dbReference>
<dbReference type="RefSeq" id="WP_184381649.1">
    <property type="nucleotide sequence ID" value="NZ_JACIDJ010000001.1"/>
</dbReference>
<dbReference type="Pfam" id="PF00679">
    <property type="entry name" value="EFG_C"/>
    <property type="match status" value="1"/>
</dbReference>
<keyword evidence="4" id="KW-0378">Hydrolase</keyword>
<keyword evidence="1 4" id="KW-0547">Nucleotide-binding</keyword>
<proteinExistence type="inferred from homology"/>
<dbReference type="CDD" id="cd01891">
    <property type="entry name" value="TypA_BipA"/>
    <property type="match status" value="1"/>
</dbReference>
<evidence type="ECO:0000313" key="6">
    <source>
        <dbReference type="EMBL" id="MBB3896681.1"/>
    </source>
</evidence>
<dbReference type="NCBIfam" id="TIGR01394">
    <property type="entry name" value="TypA_BipA"/>
    <property type="match status" value="1"/>
</dbReference>
<dbReference type="InterPro" id="IPR005225">
    <property type="entry name" value="Small_GTP-bd"/>
</dbReference>
<dbReference type="InterPro" id="IPR048876">
    <property type="entry name" value="BipA_C"/>
</dbReference>
<dbReference type="InterPro" id="IPR004161">
    <property type="entry name" value="EFTu-like_2"/>
</dbReference>
<dbReference type="FunFam" id="2.40.30.10:FF:000016">
    <property type="entry name" value="GTP-binding protein TypA"/>
    <property type="match status" value="1"/>
</dbReference>
<evidence type="ECO:0000313" key="7">
    <source>
        <dbReference type="Proteomes" id="UP000553193"/>
    </source>
</evidence>
<dbReference type="GO" id="GO:1990904">
    <property type="term" value="C:ribonucleoprotein complex"/>
    <property type="evidence" value="ECO:0007669"/>
    <property type="project" value="TreeGrafter"/>
</dbReference>
<dbReference type="Gene3D" id="2.40.30.10">
    <property type="entry name" value="Translation factors"/>
    <property type="match status" value="1"/>
</dbReference>
<comment type="subcellular location">
    <subcellularLocation>
        <location evidence="4">Cytoplasm</location>
    </subcellularLocation>
    <text evidence="4">Binds to ribosomes.</text>
</comment>
<dbReference type="GO" id="GO:0043022">
    <property type="term" value="F:ribosome binding"/>
    <property type="evidence" value="ECO:0007669"/>
    <property type="project" value="UniProtKB-UniRule"/>
</dbReference>
<dbReference type="HAMAP" id="MF_00849">
    <property type="entry name" value="BipA"/>
    <property type="match status" value="1"/>
</dbReference>
<dbReference type="Proteomes" id="UP000553193">
    <property type="component" value="Unassembled WGS sequence"/>
</dbReference>
<dbReference type="Pfam" id="PF21018">
    <property type="entry name" value="BipA_C"/>
    <property type="match status" value="1"/>
</dbReference>
<dbReference type="CDD" id="cd16263">
    <property type="entry name" value="BipA_III"/>
    <property type="match status" value="1"/>
</dbReference>
<dbReference type="Gene3D" id="2.40.50.250">
    <property type="entry name" value="bipa protein"/>
    <property type="match status" value="1"/>
</dbReference>
<dbReference type="SUPFAM" id="SSF54980">
    <property type="entry name" value="EF-G C-terminal domain-like"/>
    <property type="match status" value="2"/>
</dbReference>
<comment type="similarity">
    <text evidence="4">Belongs to the TRAFAC class translation factor GTPase superfamily. Classic translation factor GTPase family. BipA subfamily.</text>
</comment>
<evidence type="ECO:0000259" key="5">
    <source>
        <dbReference type="PROSITE" id="PS51722"/>
    </source>
</evidence>
<keyword evidence="4" id="KW-0699">rRNA-binding</keyword>
<dbReference type="GO" id="GO:0009409">
    <property type="term" value="P:response to cold"/>
    <property type="evidence" value="ECO:0007669"/>
    <property type="project" value="UniProtKB-ARBA"/>
</dbReference>
<dbReference type="GO" id="GO:0000027">
    <property type="term" value="P:ribosomal large subunit assembly"/>
    <property type="evidence" value="ECO:0007669"/>
    <property type="project" value="UniProtKB-UniRule"/>
</dbReference>